<dbReference type="PATRIC" id="fig|565050.3.peg.2568"/>
<organism evidence="2 3">
    <name type="scientific">Caulobacter vibrioides (strain NA1000 / CB15N)</name>
    <name type="common">Caulobacter crescentus</name>
    <dbReference type="NCBI Taxonomy" id="565050"/>
    <lineage>
        <taxon>Bacteria</taxon>
        <taxon>Pseudomonadati</taxon>
        <taxon>Pseudomonadota</taxon>
        <taxon>Alphaproteobacteria</taxon>
        <taxon>Caulobacterales</taxon>
        <taxon>Caulobacteraceae</taxon>
        <taxon>Caulobacter</taxon>
    </lineage>
</organism>
<dbReference type="AlphaFoldDB" id="A0A0H3CA87"/>
<dbReference type="PANTHER" id="PTHR42911:SF1">
    <property type="entry name" value="MODULATOR OF FTSH PROTEASE HFLC"/>
    <property type="match status" value="1"/>
</dbReference>
<feature type="domain" description="Band 7" evidence="1">
    <location>
        <begin position="50"/>
        <end position="257"/>
    </location>
</feature>
<dbReference type="HOGENOM" id="CLU_047969_1_1_5"/>
<dbReference type="Pfam" id="PF01145">
    <property type="entry name" value="Band_7"/>
    <property type="match status" value="1"/>
</dbReference>
<proteinExistence type="predicted"/>
<dbReference type="GeneID" id="7332969"/>
<dbReference type="InterPro" id="IPR001107">
    <property type="entry name" value="Band_7"/>
</dbReference>
<reference evidence="2 3" key="1">
    <citation type="journal article" date="2010" name="J. Bacteriol.">
        <title>The genetic basis of laboratory adaptation in Caulobacter crescentus.</title>
        <authorList>
            <person name="Marks M.E."/>
            <person name="Castro-Rojas C.M."/>
            <person name="Teiling C."/>
            <person name="Du L."/>
            <person name="Kapatral V."/>
            <person name="Walunas T.L."/>
            <person name="Crosson S."/>
        </authorList>
    </citation>
    <scope>NUCLEOTIDE SEQUENCE [LARGE SCALE GENOMIC DNA]</scope>
    <source>
        <strain evidence="3">NA1000 / CB15N</strain>
    </source>
</reference>
<dbReference type="InterPro" id="IPR036894">
    <property type="entry name" value="YbaB-like_sf"/>
</dbReference>
<protein>
    <submittedName>
        <fullName evidence="2">Stomatin/prohibitin-related protein</fullName>
    </submittedName>
</protein>
<keyword evidence="3" id="KW-1185">Reference proteome</keyword>
<dbReference type="Proteomes" id="UP000001364">
    <property type="component" value="Chromosome"/>
</dbReference>
<dbReference type="PANTHER" id="PTHR42911">
    <property type="entry name" value="MODULATOR OF FTSH PROTEASE HFLC"/>
    <property type="match status" value="1"/>
</dbReference>
<dbReference type="OrthoDB" id="9812991at2"/>
<evidence type="ECO:0000313" key="3">
    <source>
        <dbReference type="Proteomes" id="UP000001364"/>
    </source>
</evidence>
<name>A0A0H3CA87_CAUVN</name>
<dbReference type="SUPFAM" id="SSF82607">
    <property type="entry name" value="YbaB-like"/>
    <property type="match status" value="1"/>
</dbReference>
<evidence type="ECO:0000313" key="2">
    <source>
        <dbReference type="EMBL" id="ACL96084.1"/>
    </source>
</evidence>
<gene>
    <name evidence="2" type="ordered locus">CCNA_02619</name>
</gene>
<dbReference type="RefSeq" id="WP_010920393.1">
    <property type="nucleotide sequence ID" value="NC_011916.1"/>
</dbReference>
<accession>A0A0H3CA87</accession>
<dbReference type="EMBL" id="CP001340">
    <property type="protein sequence ID" value="ACL96084.1"/>
    <property type="molecule type" value="Genomic_DNA"/>
</dbReference>
<dbReference type="RefSeq" id="YP_002517992.1">
    <property type="nucleotide sequence ID" value="NC_011916.1"/>
</dbReference>
<evidence type="ECO:0000259" key="1">
    <source>
        <dbReference type="Pfam" id="PF01145"/>
    </source>
</evidence>
<dbReference type="KEGG" id="ccs:CCNA_02619"/>
<sequence>MPESPFAIPSGNKPPFKSPFQSKGKQAVAISVGVVLLLLSSCVVVTQSSTVEPGNVGVKIRTLGASAGVDPEPLPARWYLRGIGERIIQYPVIQRTYGYTREADERGNENEEIAFSDNTGLPMTADISVTLQVNPASAPNLYQTYRLSFDQLLDGPIRNDVRSAVAAEAEKVGVETLYSGGRQMVIQKAYARVAGKWARHGVNISQLDWIGSIRYPQAIIQQMQAKTQLEQEALAAKALEAKETALANAAIAKARGEAESIRIKGEALRANPQVLQQLAIEKWNGEMPKVTSGGTPFVKID</sequence>
<dbReference type="SMR" id="A0A0H3CA87"/>